<sequence>MARRGKRGSPAHPPPGSRIGRRFRSPARRCPGCQVGAGEADKFTGPQGQLVFANDDGRDDPISGTQLSGLLLRVDKISHGVDEQ</sequence>
<protein>
    <submittedName>
        <fullName evidence="2">Uncharacterized protein</fullName>
    </submittedName>
</protein>
<feature type="region of interest" description="Disordered" evidence="1">
    <location>
        <begin position="1"/>
        <end position="63"/>
    </location>
</feature>
<dbReference type="EMBL" id="JDSS02000043">
    <property type="protein sequence ID" value="KFB66328.1"/>
    <property type="molecule type" value="Genomic_DNA"/>
</dbReference>
<evidence type="ECO:0000256" key="1">
    <source>
        <dbReference type="SAM" id="MobiDB-lite"/>
    </source>
</evidence>
<dbReference type="Proteomes" id="UP000019812">
    <property type="component" value="Unassembled WGS sequence"/>
</dbReference>
<evidence type="ECO:0000313" key="3">
    <source>
        <dbReference type="Proteomes" id="UP000019812"/>
    </source>
</evidence>
<evidence type="ECO:0000313" key="2">
    <source>
        <dbReference type="EMBL" id="KFB66328.1"/>
    </source>
</evidence>
<accession>A0A084XV34</accession>
<organism evidence="2 3">
    <name type="scientific">Candidatus Accumulibacter vicinus</name>
    <dbReference type="NCBI Taxonomy" id="2954382"/>
    <lineage>
        <taxon>Bacteria</taxon>
        <taxon>Pseudomonadati</taxon>
        <taxon>Pseudomonadota</taxon>
        <taxon>Betaproteobacteria</taxon>
        <taxon>Candidatus Accumulibacter</taxon>
    </lineage>
</organism>
<comment type="caution">
    <text evidence="2">The sequence shown here is derived from an EMBL/GenBank/DDBJ whole genome shotgun (WGS) entry which is preliminary data.</text>
</comment>
<reference evidence="2 3" key="1">
    <citation type="submission" date="2014-07" db="EMBL/GenBank/DDBJ databases">
        <title>Expanding our view of genomic diversity in Candidatus Accumulibacter clades.</title>
        <authorList>
            <person name="Skennerton C.T."/>
            <person name="Barr J.J."/>
            <person name="Slater F.R."/>
            <person name="Bond P.L."/>
            <person name="Tyson G.W."/>
        </authorList>
    </citation>
    <scope>NUCLEOTIDE SEQUENCE [LARGE SCALE GENOMIC DNA]</scope>
    <source>
        <strain evidence="3">SK-01</strain>
    </source>
</reference>
<dbReference type="AlphaFoldDB" id="A0A084XV34"/>
<gene>
    <name evidence="2" type="ORF">CAPSK01_004217</name>
</gene>
<proteinExistence type="predicted"/>
<name>A0A084XV34_9PROT</name>